<sequence>MSTAVDYDVREPPEAAPRRAAGDRTSRQRRWRHVTPPPGAAEPEQAAPATNANTALAAVTPVRPYPDAAAGDVALDPAPLLVNLTRCVVEILAGVRNLEQLSRWVTDDVHTHLVRRVTIAARARAMSGAQAQRPRLVVGEPIVSRPSDGVIEAVVMVHQPARSRAVAIRLDELGGRWRASAITVL</sequence>
<gene>
    <name evidence="2" type="ORF">GCM10017584_11800</name>
</gene>
<evidence type="ECO:0000313" key="2">
    <source>
        <dbReference type="EMBL" id="GLJ75606.1"/>
    </source>
</evidence>
<reference evidence="2" key="1">
    <citation type="journal article" date="2014" name="Int. J. Syst. Evol. Microbiol.">
        <title>Complete genome sequence of Corynebacterium casei LMG S-19264T (=DSM 44701T), isolated from a smear-ripened cheese.</title>
        <authorList>
            <consortium name="US DOE Joint Genome Institute (JGI-PGF)"/>
            <person name="Walter F."/>
            <person name="Albersmeier A."/>
            <person name="Kalinowski J."/>
            <person name="Ruckert C."/>
        </authorList>
    </citation>
    <scope>NUCLEOTIDE SEQUENCE</scope>
    <source>
        <strain evidence="2">VKM Ac-1401</strain>
    </source>
</reference>
<name>A0A9W6H7X9_9MICO</name>
<dbReference type="Proteomes" id="UP001142372">
    <property type="component" value="Unassembled WGS sequence"/>
</dbReference>
<dbReference type="InterPro" id="IPR045596">
    <property type="entry name" value="DUF6459"/>
</dbReference>
<dbReference type="RefSeq" id="WP_271176291.1">
    <property type="nucleotide sequence ID" value="NZ_BAAAJO010000004.1"/>
</dbReference>
<organism evidence="2 3">
    <name type="scientific">Leifsonia poae</name>
    <dbReference type="NCBI Taxonomy" id="110933"/>
    <lineage>
        <taxon>Bacteria</taxon>
        <taxon>Bacillati</taxon>
        <taxon>Actinomycetota</taxon>
        <taxon>Actinomycetes</taxon>
        <taxon>Micrococcales</taxon>
        <taxon>Microbacteriaceae</taxon>
        <taxon>Leifsonia</taxon>
    </lineage>
</organism>
<dbReference type="Pfam" id="PF20060">
    <property type="entry name" value="DUF6459"/>
    <property type="match status" value="1"/>
</dbReference>
<evidence type="ECO:0000313" key="3">
    <source>
        <dbReference type="Proteomes" id="UP001142372"/>
    </source>
</evidence>
<dbReference type="AlphaFoldDB" id="A0A9W6H7X9"/>
<proteinExistence type="predicted"/>
<feature type="compositionally biased region" description="Basic and acidic residues" evidence="1">
    <location>
        <begin position="7"/>
        <end position="26"/>
    </location>
</feature>
<reference evidence="2" key="2">
    <citation type="submission" date="2023-01" db="EMBL/GenBank/DDBJ databases">
        <authorList>
            <person name="Sun Q."/>
            <person name="Evtushenko L."/>
        </authorList>
    </citation>
    <scope>NUCLEOTIDE SEQUENCE</scope>
    <source>
        <strain evidence="2">VKM Ac-1401</strain>
    </source>
</reference>
<evidence type="ECO:0008006" key="4">
    <source>
        <dbReference type="Google" id="ProtNLM"/>
    </source>
</evidence>
<keyword evidence="3" id="KW-1185">Reference proteome</keyword>
<dbReference type="EMBL" id="BSEN01000004">
    <property type="protein sequence ID" value="GLJ75606.1"/>
    <property type="molecule type" value="Genomic_DNA"/>
</dbReference>
<accession>A0A9W6H7X9</accession>
<comment type="caution">
    <text evidence="2">The sequence shown here is derived from an EMBL/GenBank/DDBJ whole genome shotgun (WGS) entry which is preliminary data.</text>
</comment>
<protein>
    <recommendedName>
        <fullName evidence="4">3-hydroxyacyl-CoA dehydrogenase</fullName>
    </recommendedName>
</protein>
<feature type="region of interest" description="Disordered" evidence="1">
    <location>
        <begin position="1"/>
        <end position="48"/>
    </location>
</feature>
<evidence type="ECO:0000256" key="1">
    <source>
        <dbReference type="SAM" id="MobiDB-lite"/>
    </source>
</evidence>